<dbReference type="eggNOG" id="COG3949">
    <property type="taxonomic scope" value="Bacteria"/>
</dbReference>
<reference evidence="2 3" key="1">
    <citation type="journal article" date="2012" name="PLoS ONE">
        <title>The purine-utilizing bacterium Clostridium acidurici 9a: a genome-guided metabolic reconsideration.</title>
        <authorList>
            <person name="Hartwich K."/>
            <person name="Poehlein A."/>
            <person name="Daniel R."/>
        </authorList>
    </citation>
    <scope>NUCLEOTIDE SEQUENCE [LARGE SCALE GENOMIC DNA]</scope>
    <source>
        <strain evidence="3">ATCC 7906 / DSM 604 / BCRC 14475 / CIP 104303 / KCTC 5404 / NCIMB 10678 / 9a</strain>
    </source>
</reference>
<feature type="transmembrane region" description="Helical" evidence="1">
    <location>
        <begin position="154"/>
        <end position="175"/>
    </location>
</feature>
<name>K0B318_GOTA9</name>
<organism evidence="2 3">
    <name type="scientific">Gottschalkia acidurici (strain ATCC 7906 / DSM 604 / BCRC 14475 / CIP 104303 / KCTC 5404 / NCIMB 10678 / 9a)</name>
    <name type="common">Clostridium acidurici</name>
    <dbReference type="NCBI Taxonomy" id="1128398"/>
    <lineage>
        <taxon>Bacteria</taxon>
        <taxon>Bacillati</taxon>
        <taxon>Bacillota</taxon>
        <taxon>Tissierellia</taxon>
        <taxon>Tissierellales</taxon>
        <taxon>Gottschalkiaceae</taxon>
        <taxon>Gottschalkia</taxon>
    </lineage>
</organism>
<keyword evidence="1" id="KW-0812">Transmembrane</keyword>
<feature type="transmembrane region" description="Helical" evidence="1">
    <location>
        <begin position="53"/>
        <end position="76"/>
    </location>
</feature>
<accession>K0B318</accession>
<feature type="transmembrane region" description="Helical" evidence="1">
    <location>
        <begin position="128"/>
        <end position="147"/>
    </location>
</feature>
<evidence type="ECO:0000313" key="2">
    <source>
        <dbReference type="EMBL" id="AFS79854.1"/>
    </source>
</evidence>
<keyword evidence="1" id="KW-1133">Transmembrane helix</keyword>
<feature type="transmembrane region" description="Helical" evidence="1">
    <location>
        <begin position="276"/>
        <end position="295"/>
    </location>
</feature>
<feature type="transmembrane region" description="Helical" evidence="1">
    <location>
        <begin position="232"/>
        <end position="253"/>
    </location>
</feature>
<dbReference type="AlphaFoldDB" id="K0B318"/>
<protein>
    <submittedName>
        <fullName evidence="2">Membrane protein</fullName>
    </submittedName>
</protein>
<feature type="transmembrane region" description="Helical" evidence="1">
    <location>
        <begin position="307"/>
        <end position="328"/>
    </location>
</feature>
<dbReference type="EMBL" id="CP003326">
    <property type="protein sequence ID" value="AFS79854.1"/>
    <property type="molecule type" value="Genomic_DNA"/>
</dbReference>
<dbReference type="PANTHER" id="PTHR37814">
    <property type="entry name" value="CONSERVED MEMBRANE PROTEIN"/>
    <property type="match status" value="1"/>
</dbReference>
<feature type="transmembrane region" description="Helical" evidence="1">
    <location>
        <begin position="97"/>
        <end position="116"/>
    </location>
</feature>
<feature type="transmembrane region" description="Helical" evidence="1">
    <location>
        <begin position="195"/>
        <end position="220"/>
    </location>
</feature>
<dbReference type="KEGG" id="cad:Curi_c28670"/>
<dbReference type="STRING" id="1128398.Curi_c28670"/>
<dbReference type="Proteomes" id="UP000006094">
    <property type="component" value="Chromosome"/>
</dbReference>
<keyword evidence="3" id="KW-1185">Reference proteome</keyword>
<proteinExistence type="predicted"/>
<keyword evidence="1" id="KW-0472">Membrane</keyword>
<dbReference type="HOGENOM" id="CLU_043930_0_0_9"/>
<dbReference type="InterPro" id="IPR038728">
    <property type="entry name" value="YkvI-like"/>
</dbReference>
<feature type="transmembrane region" description="Helical" evidence="1">
    <location>
        <begin position="26"/>
        <end position="47"/>
    </location>
</feature>
<dbReference type="RefSeq" id="WP_014968988.1">
    <property type="nucleotide sequence ID" value="NC_018664.1"/>
</dbReference>
<evidence type="ECO:0000256" key="1">
    <source>
        <dbReference type="SAM" id="Phobius"/>
    </source>
</evidence>
<feature type="transmembrane region" description="Helical" evidence="1">
    <location>
        <begin position="334"/>
        <end position="356"/>
    </location>
</feature>
<dbReference type="PANTHER" id="PTHR37814:SF1">
    <property type="entry name" value="MEMBRANE PROTEIN"/>
    <property type="match status" value="1"/>
</dbReference>
<evidence type="ECO:0000313" key="3">
    <source>
        <dbReference type="Proteomes" id="UP000006094"/>
    </source>
</evidence>
<gene>
    <name evidence="2" type="ordered locus">Curi_c28670</name>
</gene>
<sequence length="365" mass="40041">MITTDIRLRGINTIENKTKWKEIASIYIGTVIGAGFASGKEILQFFGDYGTKGIFGIILSSILFAIIAAVILLKVYTGKYQSYQDIIFPVLGKKLGIIIELFMLSYLFMSFCIMLAGSGTLFKNQLNMSYDIGLAVMAVLALITMMYSVRGISIVNTILIPFLIIVIVVIGLLVVNVEGVNTTYIGPNKPFKYNWFISSILYVSYNILSAVAVLSSLLPIIKNKRSAITGGIMGGLGLGLLSLFIILPLLILYKDVYQIEIPMIKAASYIGSGGEVMYSVILWIAMFTTAVGNGFGLISRVSVVTKINFKIVAIVLCAVTVPFARIGFSNLVSTFYPIFGYIGSLFLFLFVFISIYKKIFAKTSR</sequence>